<name>A0A6J4IBL3_9ACTN</name>
<keyword evidence="2" id="KW-0378">Hydrolase</keyword>
<dbReference type="PANTHER" id="PTHR31793:SF27">
    <property type="entry name" value="NOVEL THIOESTERASE SUPERFAMILY DOMAIN AND SAPOSIN A-TYPE DOMAIN CONTAINING PROTEIN (0610012H03RIK)"/>
    <property type="match status" value="1"/>
</dbReference>
<dbReference type="SUPFAM" id="SSF54637">
    <property type="entry name" value="Thioesterase/thiol ester dehydrase-isomerase"/>
    <property type="match status" value="1"/>
</dbReference>
<evidence type="ECO:0000313" key="3">
    <source>
        <dbReference type="EMBL" id="CAA9247570.1"/>
    </source>
</evidence>
<dbReference type="InterPro" id="IPR029069">
    <property type="entry name" value="HotDog_dom_sf"/>
</dbReference>
<sequence length="131" mass="14909">MPVPVVWSSPVRFVECDQQGIVFNAHYLVWADEAVNVWWERRGVDWARVNARGLEYVVVASSLEWRSSARWGDTVEVDAELEKLGRTSVTVRFVIRVAERESCVVRTTYVCTADGAPTPWPDDVRNRLADA</sequence>
<dbReference type="Pfam" id="PF13279">
    <property type="entry name" value="4HBT_2"/>
    <property type="match status" value="1"/>
</dbReference>
<dbReference type="PANTHER" id="PTHR31793">
    <property type="entry name" value="4-HYDROXYBENZOYL-COA THIOESTERASE FAMILY MEMBER"/>
    <property type="match status" value="1"/>
</dbReference>
<proteinExistence type="inferred from homology"/>
<evidence type="ECO:0000256" key="2">
    <source>
        <dbReference type="ARBA" id="ARBA00022801"/>
    </source>
</evidence>
<dbReference type="AlphaFoldDB" id="A0A6J4IBL3"/>
<comment type="similarity">
    <text evidence="1">Belongs to the 4-hydroxybenzoyl-CoA thioesterase family.</text>
</comment>
<dbReference type="CDD" id="cd00586">
    <property type="entry name" value="4HBT"/>
    <property type="match status" value="1"/>
</dbReference>
<accession>A0A6J4IBL3</accession>
<protein>
    <submittedName>
        <fullName evidence="3">4-hydroxybenzoyl-CoA thioesterase family active site</fullName>
    </submittedName>
</protein>
<organism evidence="3">
    <name type="scientific">uncultured Blastococcus sp</name>
    <dbReference type="NCBI Taxonomy" id="217144"/>
    <lineage>
        <taxon>Bacteria</taxon>
        <taxon>Bacillati</taxon>
        <taxon>Actinomycetota</taxon>
        <taxon>Actinomycetes</taxon>
        <taxon>Geodermatophilales</taxon>
        <taxon>Geodermatophilaceae</taxon>
        <taxon>Blastococcus</taxon>
        <taxon>environmental samples</taxon>
    </lineage>
</organism>
<dbReference type="Gene3D" id="3.10.129.10">
    <property type="entry name" value="Hotdog Thioesterase"/>
    <property type="match status" value="1"/>
</dbReference>
<evidence type="ECO:0000256" key="1">
    <source>
        <dbReference type="ARBA" id="ARBA00005953"/>
    </source>
</evidence>
<dbReference type="GO" id="GO:0047617">
    <property type="term" value="F:fatty acyl-CoA hydrolase activity"/>
    <property type="evidence" value="ECO:0007669"/>
    <property type="project" value="TreeGrafter"/>
</dbReference>
<reference evidence="3" key="1">
    <citation type="submission" date="2020-02" db="EMBL/GenBank/DDBJ databases">
        <authorList>
            <person name="Meier V. D."/>
        </authorList>
    </citation>
    <scope>NUCLEOTIDE SEQUENCE</scope>
    <source>
        <strain evidence="3">AVDCRST_MAG57</strain>
    </source>
</reference>
<gene>
    <name evidence="3" type="ORF">AVDCRST_MAG57-1938</name>
</gene>
<dbReference type="InterPro" id="IPR050563">
    <property type="entry name" value="4-hydroxybenzoyl-CoA_TE"/>
</dbReference>
<dbReference type="EMBL" id="CADCTI010000163">
    <property type="protein sequence ID" value="CAA9247570.1"/>
    <property type="molecule type" value="Genomic_DNA"/>
</dbReference>